<name>X1TED1_9ZZZZ</name>
<dbReference type="EMBL" id="BARW01021576">
    <property type="protein sequence ID" value="GAI89721.1"/>
    <property type="molecule type" value="Genomic_DNA"/>
</dbReference>
<sequence>RVFVEVPAGSGTWRKATAGEVEVELKFLGEWWEFPYSMETLMTNASGNVSFAGSWQGGSYTMEARHLQSGDKYKVRIDCHDDGTYDITVEIE</sequence>
<evidence type="ECO:0000313" key="1">
    <source>
        <dbReference type="EMBL" id="GAI89721.1"/>
    </source>
</evidence>
<protein>
    <submittedName>
        <fullName evidence="1">Uncharacterized protein</fullName>
    </submittedName>
</protein>
<proteinExistence type="predicted"/>
<gene>
    <name evidence="1" type="ORF">S12H4_36218</name>
</gene>
<organism evidence="1">
    <name type="scientific">marine sediment metagenome</name>
    <dbReference type="NCBI Taxonomy" id="412755"/>
    <lineage>
        <taxon>unclassified sequences</taxon>
        <taxon>metagenomes</taxon>
        <taxon>ecological metagenomes</taxon>
    </lineage>
</organism>
<comment type="caution">
    <text evidence="1">The sequence shown here is derived from an EMBL/GenBank/DDBJ whole genome shotgun (WGS) entry which is preliminary data.</text>
</comment>
<accession>X1TED1</accession>
<feature type="non-terminal residue" evidence="1">
    <location>
        <position position="1"/>
    </location>
</feature>
<reference evidence="1" key="1">
    <citation type="journal article" date="2014" name="Front. Microbiol.">
        <title>High frequency of phylogenetically diverse reductive dehalogenase-homologous genes in deep subseafloor sedimentary metagenomes.</title>
        <authorList>
            <person name="Kawai M."/>
            <person name="Futagami T."/>
            <person name="Toyoda A."/>
            <person name="Takaki Y."/>
            <person name="Nishi S."/>
            <person name="Hori S."/>
            <person name="Arai W."/>
            <person name="Tsubouchi T."/>
            <person name="Morono Y."/>
            <person name="Uchiyama I."/>
            <person name="Ito T."/>
            <person name="Fujiyama A."/>
            <person name="Inagaki F."/>
            <person name="Takami H."/>
        </authorList>
    </citation>
    <scope>NUCLEOTIDE SEQUENCE</scope>
    <source>
        <strain evidence="1">Expedition CK06-06</strain>
    </source>
</reference>
<dbReference type="AlphaFoldDB" id="X1TED1"/>